<evidence type="ECO:0000256" key="1">
    <source>
        <dbReference type="ARBA" id="ARBA00023015"/>
    </source>
</evidence>
<evidence type="ECO:0000313" key="6">
    <source>
        <dbReference type="Proteomes" id="UP000249169"/>
    </source>
</evidence>
<dbReference type="CDD" id="cd06170">
    <property type="entry name" value="LuxR_C_like"/>
    <property type="match status" value="2"/>
</dbReference>
<dbReference type="GO" id="GO:0006355">
    <property type="term" value="P:regulation of DNA-templated transcription"/>
    <property type="evidence" value="ECO:0007669"/>
    <property type="project" value="InterPro"/>
</dbReference>
<name>A0A328CA25_9DELT</name>
<sequence>MKRAVQAAHAAYRLERSEAEWLEGLLALMAPLLDRGRGVVAYRWVCDRHRVQALTFRQQGGRGGDEQMFRDLLQHLDPTRARLAYEHPYRYRALSEIAGEHPTLKHLRQDSDMQRLAHGRDVVDFEMLRMDEGGGSGFMFCVLLDRPVAMSASRRAIWERVGAHVAAGARLRRRLDSRGLEGAAAVFDRSRSLLEVPDPRLRSEHARQQVRHLIEAREHASSLAADRPLEALNLWQGMVEGRWSLLDVIDTDGRSFTVLHENPLEVRCNVSLSERERQVAYLVGRGHHVKLAAYELGLSPSTVRSQLRSALLKLNLEDRSALVRLVASVFGAESQIRLAESELLVLAQPPLRLPAGLSEAERDVARQVAQGRTNAEIAAARGSAERTVANQLASIYRKLGLNSRQELVQTICDEQPSTDPG</sequence>
<dbReference type="AlphaFoldDB" id="A0A328CA25"/>
<dbReference type="EMBL" id="QHKO01000003">
    <property type="protein sequence ID" value="RAL23015.1"/>
    <property type="molecule type" value="Genomic_DNA"/>
</dbReference>
<dbReference type="PROSITE" id="PS50043">
    <property type="entry name" value="HTH_LUXR_2"/>
    <property type="match status" value="2"/>
</dbReference>
<dbReference type="Pfam" id="PF00196">
    <property type="entry name" value="GerE"/>
    <property type="match status" value="2"/>
</dbReference>
<dbReference type="GO" id="GO:0003677">
    <property type="term" value="F:DNA binding"/>
    <property type="evidence" value="ECO:0007669"/>
    <property type="project" value="UniProtKB-KW"/>
</dbReference>
<dbReference type="RefSeq" id="WP_111729543.1">
    <property type="nucleotide sequence ID" value="NZ_QHKO01000003.1"/>
</dbReference>
<gene>
    <name evidence="5" type="ORF">DL240_09000</name>
</gene>
<evidence type="ECO:0000256" key="3">
    <source>
        <dbReference type="ARBA" id="ARBA00023163"/>
    </source>
</evidence>
<comment type="caution">
    <text evidence="5">The sequence shown here is derived from an EMBL/GenBank/DDBJ whole genome shotgun (WGS) entry which is preliminary data.</text>
</comment>
<dbReference type="SUPFAM" id="SSF46894">
    <property type="entry name" value="C-terminal effector domain of the bipartite response regulators"/>
    <property type="match status" value="2"/>
</dbReference>
<dbReference type="PANTHER" id="PTHR44688:SF16">
    <property type="entry name" value="DNA-BINDING TRANSCRIPTIONAL ACTIVATOR DEVR_DOSR"/>
    <property type="match status" value="1"/>
</dbReference>
<dbReference type="Proteomes" id="UP000249169">
    <property type="component" value="Unassembled WGS sequence"/>
</dbReference>
<dbReference type="OrthoDB" id="5500323at2"/>
<keyword evidence="2" id="KW-0238">DNA-binding</keyword>
<dbReference type="PRINTS" id="PR00038">
    <property type="entry name" value="HTHLUXR"/>
</dbReference>
<organism evidence="5 6">
    <name type="scientific">Lujinxingia litoralis</name>
    <dbReference type="NCBI Taxonomy" id="2211119"/>
    <lineage>
        <taxon>Bacteria</taxon>
        <taxon>Deltaproteobacteria</taxon>
        <taxon>Bradymonadales</taxon>
        <taxon>Lujinxingiaceae</taxon>
        <taxon>Lujinxingia</taxon>
    </lineage>
</organism>
<dbReference type="PANTHER" id="PTHR44688">
    <property type="entry name" value="DNA-BINDING TRANSCRIPTIONAL ACTIVATOR DEVR_DOSR"/>
    <property type="match status" value="1"/>
</dbReference>
<dbReference type="InterPro" id="IPR000792">
    <property type="entry name" value="Tscrpt_reg_LuxR_C"/>
</dbReference>
<keyword evidence="3" id="KW-0804">Transcription</keyword>
<reference evidence="5 6" key="1">
    <citation type="submission" date="2018-05" db="EMBL/GenBank/DDBJ databases">
        <title>Lujinxingia marina gen. nov. sp. nov., a new facultative anaerobic member of the class Deltaproteobacteria, and proposal of Lujinxingaceae fam. nov.</title>
        <authorList>
            <person name="Li C.-M."/>
        </authorList>
    </citation>
    <scope>NUCLEOTIDE SEQUENCE [LARGE SCALE GENOMIC DNA]</scope>
    <source>
        <strain evidence="5 6">B210</strain>
    </source>
</reference>
<evidence type="ECO:0000313" key="5">
    <source>
        <dbReference type="EMBL" id="RAL23015.1"/>
    </source>
</evidence>
<feature type="domain" description="HTH luxR-type" evidence="4">
    <location>
        <begin position="265"/>
        <end position="330"/>
    </location>
</feature>
<dbReference type="SMART" id="SM00421">
    <property type="entry name" value="HTH_LUXR"/>
    <property type="match status" value="2"/>
</dbReference>
<dbReference type="Gene3D" id="1.10.10.10">
    <property type="entry name" value="Winged helix-like DNA-binding domain superfamily/Winged helix DNA-binding domain"/>
    <property type="match status" value="2"/>
</dbReference>
<dbReference type="InterPro" id="IPR036388">
    <property type="entry name" value="WH-like_DNA-bd_sf"/>
</dbReference>
<protein>
    <recommendedName>
        <fullName evidence="4">HTH luxR-type domain-containing protein</fullName>
    </recommendedName>
</protein>
<feature type="domain" description="HTH luxR-type" evidence="4">
    <location>
        <begin position="350"/>
        <end position="415"/>
    </location>
</feature>
<evidence type="ECO:0000259" key="4">
    <source>
        <dbReference type="PROSITE" id="PS50043"/>
    </source>
</evidence>
<accession>A0A328CA25</accession>
<keyword evidence="1" id="KW-0805">Transcription regulation</keyword>
<dbReference type="InterPro" id="IPR016032">
    <property type="entry name" value="Sig_transdc_resp-reg_C-effctor"/>
</dbReference>
<keyword evidence="6" id="KW-1185">Reference proteome</keyword>
<evidence type="ECO:0000256" key="2">
    <source>
        <dbReference type="ARBA" id="ARBA00023125"/>
    </source>
</evidence>
<proteinExistence type="predicted"/>